<dbReference type="PANTHER" id="PTHR22929">
    <property type="entry name" value="RNA POLYMERASE III TRANSCRIPTION INITIATION FACTOR B"/>
    <property type="match status" value="1"/>
</dbReference>
<dbReference type="GO" id="GO:0048046">
    <property type="term" value="C:apoplast"/>
    <property type="evidence" value="ECO:0007669"/>
    <property type="project" value="UniProtKB-SubCell"/>
</dbReference>
<keyword evidence="4" id="KW-0732">Signal</keyword>
<proteinExistence type="inferred from homology"/>
<dbReference type="EMBL" id="JAVXUP010000176">
    <property type="protein sequence ID" value="KAK3035368.1"/>
    <property type="molecule type" value="Genomic_DNA"/>
</dbReference>
<organism evidence="8 9">
    <name type="scientific">Escallonia herrerae</name>
    <dbReference type="NCBI Taxonomy" id="1293975"/>
    <lineage>
        <taxon>Eukaryota</taxon>
        <taxon>Viridiplantae</taxon>
        <taxon>Streptophyta</taxon>
        <taxon>Embryophyta</taxon>
        <taxon>Tracheophyta</taxon>
        <taxon>Spermatophyta</taxon>
        <taxon>Magnoliopsida</taxon>
        <taxon>eudicotyledons</taxon>
        <taxon>Gunneridae</taxon>
        <taxon>Pentapetalae</taxon>
        <taxon>asterids</taxon>
        <taxon>campanulids</taxon>
        <taxon>Escalloniales</taxon>
        <taxon>Escalloniaceae</taxon>
        <taxon>Escallonia</taxon>
    </lineage>
</organism>
<feature type="region of interest" description="Disordered" evidence="6">
    <location>
        <begin position="1"/>
        <end position="50"/>
    </location>
</feature>
<evidence type="ECO:0000256" key="2">
    <source>
        <dbReference type="ARBA" id="ARBA00022523"/>
    </source>
</evidence>
<sequence length="540" mass="58989">MAFDLDPFPDILPDGSVKNVRAGGKFQPKAKLRPREESSASTARIQPTQTVKVTRELAGVPPGNNKDRLSGIQAPNSHVSGTANAEGLGVQVPPPVDDGARECSAVDACIPPGPATLDPLTSGEAALSIRDENFHVGNSSFETEFREVEALSYLEILDVVPETNGTVFSSLSIFNAANTGPDAIEAVSCLEDDHAVPSPTKNIDGGLAPSFDNKRARRERIKSSTLSGLSTSCQEDEAGGSLGRRRKRINTSQLIDESADEGLNDEGSPAECLSKEATTSGTQRQSTANTSTHYNEDDAFASEEGRDPNNVEASPTYMDKTPIARWSKQDTELFYEGKQWPEICAYPFAVLGGGLGALSVPHGDVGVGGVINVIAQELAELSLNLFSLPYSIASNKEKTIEAWLIPAVRLFGTDLSMMQQLFPGRTCRQVKLKYKKEEWQQPLRLREALTTRAKDYSHFELVIERLRQIAAEKKQNSNRDESDGLPEEQAAEKVATETNVWLFAFLGLVYGSGLRTIQILWNDMVCRWLYYHQMDCDGFV</sequence>
<dbReference type="InterPro" id="IPR039467">
    <property type="entry name" value="TFIIIB_B''_Myb"/>
</dbReference>
<keyword evidence="2" id="KW-0052">Apoplast</keyword>
<dbReference type="Proteomes" id="UP001188597">
    <property type="component" value="Unassembled WGS sequence"/>
</dbReference>
<comment type="similarity">
    <text evidence="5">Belongs to the EXORDIUM family.</text>
</comment>
<reference evidence="8" key="1">
    <citation type="submission" date="2022-12" db="EMBL/GenBank/DDBJ databases">
        <title>Draft genome assemblies for two species of Escallonia (Escalloniales).</title>
        <authorList>
            <person name="Chanderbali A."/>
            <person name="Dervinis C."/>
            <person name="Anghel I."/>
            <person name="Soltis D."/>
            <person name="Soltis P."/>
            <person name="Zapata F."/>
        </authorList>
    </citation>
    <scope>NUCLEOTIDE SEQUENCE</scope>
    <source>
        <strain evidence="8">UCBG64.0493</strain>
        <tissue evidence="8">Leaf</tissue>
    </source>
</reference>
<evidence type="ECO:0000256" key="1">
    <source>
        <dbReference type="ARBA" id="ARBA00004271"/>
    </source>
</evidence>
<gene>
    <name evidence="8" type="ORF">RJ639_033652</name>
</gene>
<evidence type="ECO:0000256" key="6">
    <source>
        <dbReference type="SAM" id="MobiDB-lite"/>
    </source>
</evidence>
<dbReference type="Pfam" id="PF04674">
    <property type="entry name" value="Phi_1"/>
    <property type="match status" value="1"/>
</dbReference>
<feature type="compositionally biased region" description="Polar residues" evidence="6">
    <location>
        <begin position="39"/>
        <end position="50"/>
    </location>
</feature>
<evidence type="ECO:0000259" key="7">
    <source>
        <dbReference type="Pfam" id="PF15963"/>
    </source>
</evidence>
<dbReference type="GO" id="GO:0001156">
    <property type="term" value="F:TFIIIC-class transcription factor complex binding"/>
    <property type="evidence" value="ECO:0007669"/>
    <property type="project" value="TreeGrafter"/>
</dbReference>
<feature type="compositionally biased region" description="Polar residues" evidence="6">
    <location>
        <begin position="276"/>
        <end position="293"/>
    </location>
</feature>
<comment type="subcellular location">
    <subcellularLocation>
        <location evidence="1">Secreted</location>
        <location evidence="1">Extracellular space</location>
        <location evidence="1">Apoplast</location>
    </subcellularLocation>
</comment>
<dbReference type="AlphaFoldDB" id="A0AA89BCD2"/>
<feature type="compositionally biased region" description="Polar residues" evidence="6">
    <location>
        <begin position="223"/>
        <end position="233"/>
    </location>
</feature>
<dbReference type="GO" id="GO:0070898">
    <property type="term" value="P:RNA polymerase III preinitiation complex assembly"/>
    <property type="evidence" value="ECO:0007669"/>
    <property type="project" value="TreeGrafter"/>
</dbReference>
<dbReference type="GO" id="GO:0000126">
    <property type="term" value="C:transcription factor TFIIIB complex"/>
    <property type="evidence" value="ECO:0007669"/>
    <property type="project" value="TreeGrafter"/>
</dbReference>
<evidence type="ECO:0000256" key="5">
    <source>
        <dbReference type="ARBA" id="ARBA00023591"/>
    </source>
</evidence>
<dbReference type="PANTHER" id="PTHR22929:SF0">
    <property type="entry name" value="TRANSCRIPTION FACTOR TFIIIB COMPONENT B'' HOMOLOG"/>
    <property type="match status" value="1"/>
</dbReference>
<feature type="compositionally biased region" description="Low complexity" evidence="6">
    <location>
        <begin position="1"/>
        <end position="14"/>
    </location>
</feature>
<name>A0AA89BCD2_9ASTE</name>
<dbReference type="InterPro" id="IPR006766">
    <property type="entry name" value="EXORDIUM-like"/>
</dbReference>
<evidence type="ECO:0000313" key="9">
    <source>
        <dbReference type="Proteomes" id="UP001188597"/>
    </source>
</evidence>
<comment type="caution">
    <text evidence="8">The sequence shown here is derived from an EMBL/GenBank/DDBJ whole genome shotgun (WGS) entry which is preliminary data.</text>
</comment>
<keyword evidence="3" id="KW-0964">Secreted</keyword>
<evidence type="ECO:0000256" key="3">
    <source>
        <dbReference type="ARBA" id="ARBA00022525"/>
    </source>
</evidence>
<accession>A0AA89BCD2</accession>
<keyword evidence="9" id="KW-1185">Reference proteome</keyword>
<protein>
    <recommendedName>
        <fullName evidence="7">Transcription factor TFIIIB component B'' Myb domain-containing protein</fullName>
    </recommendedName>
</protein>
<evidence type="ECO:0000256" key="4">
    <source>
        <dbReference type="ARBA" id="ARBA00022729"/>
    </source>
</evidence>
<dbReference type="Pfam" id="PF15963">
    <property type="entry name" value="Myb_DNA-bind_7"/>
    <property type="match status" value="1"/>
</dbReference>
<evidence type="ECO:0000313" key="8">
    <source>
        <dbReference type="EMBL" id="KAK3035368.1"/>
    </source>
</evidence>
<feature type="domain" description="Transcription factor TFIIIB component B'' Myb" evidence="7">
    <location>
        <begin position="407"/>
        <end position="468"/>
    </location>
</feature>
<feature type="region of interest" description="Disordered" evidence="6">
    <location>
        <begin position="219"/>
        <end position="316"/>
    </location>
</feature>